<comment type="caution">
    <text evidence="2">The sequence shown here is derived from an EMBL/GenBank/DDBJ whole genome shotgun (WGS) entry which is preliminary data.</text>
</comment>
<dbReference type="Gene3D" id="1.10.10.10">
    <property type="entry name" value="Winged helix-like DNA-binding domain superfamily/Winged helix DNA-binding domain"/>
    <property type="match status" value="1"/>
</dbReference>
<proteinExistence type="predicted"/>
<feature type="region of interest" description="Disordered" evidence="1">
    <location>
        <begin position="1"/>
        <end position="44"/>
    </location>
</feature>
<dbReference type="InterPro" id="IPR036390">
    <property type="entry name" value="WH_DNA-bd_sf"/>
</dbReference>
<dbReference type="EMBL" id="JACSNQ010000013">
    <property type="protein sequence ID" value="MBM6775233.1"/>
    <property type="molecule type" value="Genomic_DNA"/>
</dbReference>
<keyword evidence="3" id="KW-1185">Reference proteome</keyword>
<evidence type="ECO:0008006" key="4">
    <source>
        <dbReference type="Google" id="ProtNLM"/>
    </source>
</evidence>
<evidence type="ECO:0000256" key="1">
    <source>
        <dbReference type="SAM" id="MobiDB-lite"/>
    </source>
</evidence>
<protein>
    <recommendedName>
        <fullName evidence="4">MarR family transcriptional regulator</fullName>
    </recommendedName>
</protein>
<dbReference type="Pfam" id="PF13730">
    <property type="entry name" value="HTH_36"/>
    <property type="match status" value="1"/>
</dbReference>
<evidence type="ECO:0000313" key="2">
    <source>
        <dbReference type="EMBL" id="MBM6775233.1"/>
    </source>
</evidence>
<accession>A0ABS2F3V2</accession>
<dbReference type="Proteomes" id="UP000712527">
    <property type="component" value="Unassembled WGS sequence"/>
</dbReference>
<dbReference type="RefSeq" id="WP_204793571.1">
    <property type="nucleotide sequence ID" value="NZ_JACSNQ010000013.1"/>
</dbReference>
<reference evidence="2 3" key="1">
    <citation type="journal article" date="2021" name="Sci. Rep.">
        <title>The distribution of antibiotic resistance genes in chicken gut microbiota commensals.</title>
        <authorList>
            <person name="Juricova H."/>
            <person name="Matiasovicova J."/>
            <person name="Kubasova T."/>
            <person name="Cejkova D."/>
            <person name="Rychlik I."/>
        </authorList>
    </citation>
    <scope>NUCLEOTIDE SEQUENCE [LARGE SCALE GENOMIC DNA]</scope>
    <source>
        <strain evidence="2 3">An794</strain>
    </source>
</reference>
<gene>
    <name evidence="2" type="ORF">H9X80_06720</name>
</gene>
<dbReference type="InterPro" id="IPR036388">
    <property type="entry name" value="WH-like_DNA-bd_sf"/>
</dbReference>
<name>A0ABS2F3V2_9ACTN</name>
<organism evidence="2 3">
    <name type="scientific">Olsenella profusa</name>
    <dbReference type="NCBI Taxonomy" id="138595"/>
    <lineage>
        <taxon>Bacteria</taxon>
        <taxon>Bacillati</taxon>
        <taxon>Actinomycetota</taxon>
        <taxon>Coriobacteriia</taxon>
        <taxon>Coriobacteriales</taxon>
        <taxon>Atopobiaceae</taxon>
        <taxon>Olsenella</taxon>
    </lineage>
</organism>
<evidence type="ECO:0000313" key="3">
    <source>
        <dbReference type="Proteomes" id="UP000712527"/>
    </source>
</evidence>
<dbReference type="SUPFAM" id="SSF46785">
    <property type="entry name" value="Winged helix' DNA-binding domain"/>
    <property type="match status" value="1"/>
</dbReference>
<sequence length="131" mass="14278">MAVEESGAASAQEPVLDGERPAAAAARRKVPASKRIRQTPGGPVRLTPTEMLIISFLQRHEGYPCSKSQIAAAIGRNEKTVDRLLSRLRHHELVTSEAAYAESGAQLPNIYRLTKWAKTDARSSVWAGEKS</sequence>
<feature type="compositionally biased region" description="Basic residues" evidence="1">
    <location>
        <begin position="26"/>
        <end position="37"/>
    </location>
</feature>